<evidence type="ECO:0000313" key="3">
    <source>
        <dbReference type="EMBL" id="GAA0337068.1"/>
    </source>
</evidence>
<dbReference type="Pfam" id="PF01370">
    <property type="entry name" value="Epimerase"/>
    <property type="match status" value="1"/>
</dbReference>
<gene>
    <name evidence="3" type="ORF">GCM10010151_28450</name>
</gene>
<dbReference type="InterPro" id="IPR036291">
    <property type="entry name" value="NAD(P)-bd_dom_sf"/>
</dbReference>
<dbReference type="SUPFAM" id="SSF51735">
    <property type="entry name" value="NAD(P)-binding Rossmann-fold domains"/>
    <property type="match status" value="1"/>
</dbReference>
<evidence type="ECO:0000259" key="2">
    <source>
        <dbReference type="Pfam" id="PF01370"/>
    </source>
</evidence>
<reference evidence="3 4" key="1">
    <citation type="journal article" date="2019" name="Int. J. Syst. Evol. Microbiol.">
        <title>The Global Catalogue of Microorganisms (GCM) 10K type strain sequencing project: providing services to taxonomists for standard genome sequencing and annotation.</title>
        <authorList>
            <consortium name="The Broad Institute Genomics Platform"/>
            <consortium name="The Broad Institute Genome Sequencing Center for Infectious Disease"/>
            <person name="Wu L."/>
            <person name="Ma J."/>
        </authorList>
    </citation>
    <scope>NUCLEOTIDE SEQUENCE [LARGE SCALE GENOMIC DNA]</scope>
    <source>
        <strain evidence="3 4">JCM 3146</strain>
    </source>
</reference>
<feature type="domain" description="NAD-dependent epimerase/dehydratase" evidence="2">
    <location>
        <begin position="2"/>
        <end position="244"/>
    </location>
</feature>
<sequence>MILITGGLGFIGSHTARALLDLGESCVLTRRRTARIPAFLEEEVGRRVFVEPLDVTDLDALLELGKRHPITGIVHLAAVFFRDHSPVDEVQANTLGLLNVLRAATEWGVPRVSLASTIGVYLGVDDTVLREDAPLSMAPSHPIPAGKKSAELLAGTIAERSDFEAVNLRIGAIWGPLGRSESPFFPVPRLVHAAVKGEPADFSPPRRPAYADDGGDYCYVKDCGRAIALLQTAPTLHHRTYNIGSGQVTRNADVVDAIRTVIPDAAIDLPAGRGPDAPGEDPYLDITRLHQDTGFTSAYDTERAVRDYVGWLRAGSER</sequence>
<dbReference type="Gene3D" id="3.40.50.720">
    <property type="entry name" value="NAD(P)-binding Rossmann-like Domain"/>
    <property type="match status" value="1"/>
</dbReference>
<organism evidence="3 4">
    <name type="scientific">Actinoallomurus spadix</name>
    <dbReference type="NCBI Taxonomy" id="79912"/>
    <lineage>
        <taxon>Bacteria</taxon>
        <taxon>Bacillati</taxon>
        <taxon>Actinomycetota</taxon>
        <taxon>Actinomycetes</taxon>
        <taxon>Streptosporangiales</taxon>
        <taxon>Thermomonosporaceae</taxon>
        <taxon>Actinoallomurus</taxon>
    </lineage>
</organism>
<evidence type="ECO:0000256" key="1">
    <source>
        <dbReference type="ARBA" id="ARBA00007637"/>
    </source>
</evidence>
<comment type="similarity">
    <text evidence="1">Belongs to the NAD(P)-dependent epimerase/dehydratase family.</text>
</comment>
<dbReference type="PANTHER" id="PTHR43000">
    <property type="entry name" value="DTDP-D-GLUCOSE 4,6-DEHYDRATASE-RELATED"/>
    <property type="match status" value="1"/>
</dbReference>
<protein>
    <submittedName>
        <fullName evidence="3">NAD(P)-dependent oxidoreductase</fullName>
    </submittedName>
</protein>
<name>A0ABN0WGN2_9ACTN</name>
<comment type="caution">
    <text evidence="3">The sequence shown here is derived from an EMBL/GenBank/DDBJ whole genome shotgun (WGS) entry which is preliminary data.</text>
</comment>
<dbReference type="InterPro" id="IPR001509">
    <property type="entry name" value="Epimerase_deHydtase"/>
</dbReference>
<dbReference type="Proteomes" id="UP001501822">
    <property type="component" value="Unassembled WGS sequence"/>
</dbReference>
<accession>A0ABN0WGN2</accession>
<proteinExistence type="inferred from homology"/>
<evidence type="ECO:0000313" key="4">
    <source>
        <dbReference type="Proteomes" id="UP001501822"/>
    </source>
</evidence>
<keyword evidence="4" id="KW-1185">Reference proteome</keyword>
<dbReference type="RefSeq" id="WP_252807002.1">
    <property type="nucleotide sequence ID" value="NZ_BAAABM010000017.1"/>
</dbReference>
<dbReference type="EMBL" id="BAAABM010000017">
    <property type="protein sequence ID" value="GAA0337068.1"/>
    <property type="molecule type" value="Genomic_DNA"/>
</dbReference>